<keyword evidence="2" id="KW-0472">Membrane</keyword>
<dbReference type="Gene3D" id="2.60.120.260">
    <property type="entry name" value="Galactose-binding domain-like"/>
    <property type="match status" value="1"/>
</dbReference>
<comment type="caution">
    <text evidence="4">The sequence shown here is derived from an EMBL/GenBank/DDBJ whole genome shotgun (WGS) entry which is preliminary data.</text>
</comment>
<proteinExistence type="predicted"/>
<gene>
    <name evidence="4" type="ORF">EV192_107189</name>
</gene>
<dbReference type="Pfam" id="PF13240">
    <property type="entry name" value="Zn_Ribbon_1"/>
    <property type="match status" value="2"/>
</dbReference>
<dbReference type="OrthoDB" id="3808044at2"/>
<dbReference type="AlphaFoldDB" id="A0A4R2JFT4"/>
<evidence type="ECO:0000313" key="5">
    <source>
        <dbReference type="Proteomes" id="UP000295680"/>
    </source>
</evidence>
<evidence type="ECO:0000256" key="1">
    <source>
        <dbReference type="SAM" id="MobiDB-lite"/>
    </source>
</evidence>
<keyword evidence="2" id="KW-1133">Transmembrane helix</keyword>
<keyword evidence="2" id="KW-0812">Transmembrane</keyword>
<feature type="domain" description="Zinc-ribbon" evidence="3">
    <location>
        <begin position="4"/>
        <end position="23"/>
    </location>
</feature>
<organism evidence="4 5">
    <name type="scientific">Actinocrispum wychmicini</name>
    <dbReference type="NCBI Taxonomy" id="1213861"/>
    <lineage>
        <taxon>Bacteria</taxon>
        <taxon>Bacillati</taxon>
        <taxon>Actinomycetota</taxon>
        <taxon>Actinomycetes</taxon>
        <taxon>Pseudonocardiales</taxon>
        <taxon>Pseudonocardiaceae</taxon>
        <taxon>Actinocrispum</taxon>
    </lineage>
</organism>
<dbReference type="InterPro" id="IPR057561">
    <property type="entry name" value="NADase_transloc"/>
</dbReference>
<protein>
    <submittedName>
        <fullName evidence="4">Zinc ribbon protein</fullName>
    </submittedName>
</protein>
<feature type="domain" description="Zinc-ribbon" evidence="3">
    <location>
        <begin position="80"/>
        <end position="101"/>
    </location>
</feature>
<evidence type="ECO:0000313" key="4">
    <source>
        <dbReference type="EMBL" id="TCO55766.1"/>
    </source>
</evidence>
<evidence type="ECO:0000259" key="3">
    <source>
        <dbReference type="Pfam" id="PF13240"/>
    </source>
</evidence>
<dbReference type="NCBIfam" id="NF047619">
    <property type="entry name" value="NADase_discoid"/>
    <property type="match status" value="1"/>
</dbReference>
<feature type="compositionally biased region" description="Pro residues" evidence="1">
    <location>
        <begin position="37"/>
        <end position="48"/>
    </location>
</feature>
<dbReference type="Proteomes" id="UP000295680">
    <property type="component" value="Unassembled WGS sequence"/>
</dbReference>
<keyword evidence="5" id="KW-1185">Reference proteome</keyword>
<feature type="transmembrane region" description="Helical" evidence="2">
    <location>
        <begin position="130"/>
        <end position="150"/>
    </location>
</feature>
<name>A0A4R2JFT4_9PSEU</name>
<feature type="region of interest" description="Disordered" evidence="1">
    <location>
        <begin position="32"/>
        <end position="53"/>
    </location>
</feature>
<evidence type="ECO:0000256" key="2">
    <source>
        <dbReference type="SAM" id="Phobius"/>
    </source>
</evidence>
<dbReference type="InterPro" id="IPR026870">
    <property type="entry name" value="Zinc_ribbon_dom"/>
</dbReference>
<reference evidence="4 5" key="1">
    <citation type="submission" date="2019-03" db="EMBL/GenBank/DDBJ databases">
        <title>Genomic Encyclopedia of Type Strains, Phase IV (KMG-IV): sequencing the most valuable type-strain genomes for metagenomic binning, comparative biology and taxonomic classification.</title>
        <authorList>
            <person name="Goeker M."/>
        </authorList>
    </citation>
    <scope>NUCLEOTIDE SEQUENCE [LARGE SCALE GENOMIC DNA]</scope>
    <source>
        <strain evidence="4 5">DSM 45934</strain>
    </source>
</reference>
<feature type="region of interest" description="Disordered" evidence="1">
    <location>
        <begin position="171"/>
        <end position="190"/>
    </location>
</feature>
<sequence length="303" mass="32057">MRTCPNCGATVTETDEFCGNCGTYLTWLKPEPKDPEPVSPAPVAPVPDQPHAVEPARPITQRRARPMSEAVEPAQNGPRCKVCGTVNASGAKFCRHCGSSLVETPASQQTARKRWFQWRRSGGSPWPRRIVVLILLVALVVAGFLLYPLIADLVSDARDKLSKPVAINPIQTSGSAEVPGHPATATTDGASNQFWGAPAVGDSVQFSFAQPFRLVGVIITPGASTDPAVFAKQARPTAIDLVVTTSTGETSTVPITVADKPGPQTTNTGISDVVAIRLVIRAATAQAPGRSIALGEIEFFKRS</sequence>
<dbReference type="EMBL" id="SLWS01000007">
    <property type="protein sequence ID" value="TCO55766.1"/>
    <property type="molecule type" value="Genomic_DNA"/>
</dbReference>
<accession>A0A4R2JFT4</accession>